<evidence type="ECO:0000256" key="5">
    <source>
        <dbReference type="ARBA" id="ARBA00022842"/>
    </source>
</evidence>
<dbReference type="Gene3D" id="1.10.150.300">
    <property type="entry name" value="TGS-like domain"/>
    <property type="match status" value="1"/>
</dbReference>
<dbReference type="EMBL" id="FNGO01000015">
    <property type="protein sequence ID" value="SDM05809.1"/>
    <property type="molecule type" value="Genomic_DNA"/>
</dbReference>
<protein>
    <recommendedName>
        <fullName evidence="6">Ribosome-binding ATPase YchF</fullName>
    </recommendedName>
</protein>
<dbReference type="GO" id="GO:0005525">
    <property type="term" value="F:GTP binding"/>
    <property type="evidence" value="ECO:0007669"/>
    <property type="project" value="InterPro"/>
</dbReference>
<dbReference type="RefSeq" id="WP_089760759.1">
    <property type="nucleotide sequence ID" value="NZ_FNGO01000015.1"/>
</dbReference>
<evidence type="ECO:0000256" key="1">
    <source>
        <dbReference type="ARBA" id="ARBA00001946"/>
    </source>
</evidence>
<dbReference type="InterPro" id="IPR013029">
    <property type="entry name" value="YchF_C"/>
</dbReference>
<dbReference type="InterPro" id="IPR012676">
    <property type="entry name" value="TGS-like"/>
</dbReference>
<gene>
    <name evidence="6" type="primary">ychF</name>
    <name evidence="9" type="ORF">SAMN04488692_11542</name>
</gene>
<dbReference type="Gene3D" id="3.10.20.30">
    <property type="match status" value="1"/>
</dbReference>
<evidence type="ECO:0000256" key="2">
    <source>
        <dbReference type="ARBA" id="ARBA00022723"/>
    </source>
</evidence>
<evidence type="ECO:0000313" key="10">
    <source>
        <dbReference type="Proteomes" id="UP000199476"/>
    </source>
</evidence>
<dbReference type="InterPro" id="IPR023192">
    <property type="entry name" value="TGS-like_dom_sf"/>
</dbReference>
<dbReference type="InterPro" id="IPR012675">
    <property type="entry name" value="Beta-grasp_dom_sf"/>
</dbReference>
<dbReference type="InterPro" id="IPR006073">
    <property type="entry name" value="GTP-bd"/>
</dbReference>
<keyword evidence="10" id="KW-1185">Reference proteome</keyword>
<comment type="function">
    <text evidence="6">ATPase that binds to both the 70S ribosome and the 50S ribosomal subunit in a nucleotide-independent manner.</text>
</comment>
<evidence type="ECO:0000313" key="9">
    <source>
        <dbReference type="EMBL" id="SDM05809.1"/>
    </source>
</evidence>
<feature type="binding site" evidence="6">
    <location>
        <begin position="10"/>
        <end position="15"/>
    </location>
    <ligand>
        <name>ATP</name>
        <dbReference type="ChEBI" id="CHEBI:30616"/>
    </ligand>
</feature>
<dbReference type="Proteomes" id="UP000199476">
    <property type="component" value="Unassembled WGS sequence"/>
</dbReference>
<proteinExistence type="inferred from homology"/>
<dbReference type="InterPro" id="IPR041706">
    <property type="entry name" value="YchF_N"/>
</dbReference>
<evidence type="ECO:0000256" key="4">
    <source>
        <dbReference type="ARBA" id="ARBA00022840"/>
    </source>
</evidence>
<keyword evidence="3 6" id="KW-0547">Nucleotide-binding</keyword>
<dbReference type="PIRSF" id="PIRSF006641">
    <property type="entry name" value="CHP00092"/>
    <property type="match status" value="1"/>
</dbReference>
<dbReference type="PROSITE" id="PS51880">
    <property type="entry name" value="TGS"/>
    <property type="match status" value="1"/>
</dbReference>
<dbReference type="Gene3D" id="3.40.50.300">
    <property type="entry name" value="P-loop containing nucleotide triphosphate hydrolases"/>
    <property type="match status" value="1"/>
</dbReference>
<dbReference type="GO" id="GO:0046872">
    <property type="term" value="F:metal ion binding"/>
    <property type="evidence" value="ECO:0007669"/>
    <property type="project" value="UniProtKB-KW"/>
</dbReference>
<feature type="domain" description="OBG-type G" evidence="7">
    <location>
        <begin position="1"/>
        <end position="257"/>
    </location>
</feature>
<dbReference type="HAMAP" id="MF_00944">
    <property type="entry name" value="YchF_OLA1_ATPase"/>
    <property type="match status" value="1"/>
</dbReference>
<keyword evidence="2" id="KW-0479">Metal-binding</keyword>
<dbReference type="GO" id="GO:0005524">
    <property type="term" value="F:ATP binding"/>
    <property type="evidence" value="ECO:0007669"/>
    <property type="project" value="UniProtKB-UniRule"/>
</dbReference>
<sequence length="362" mass="40617">MELGIVGLPNAGKSTLFNSLTEAGVPADSYPFCTVDPNVGVVEIEDRRLDKLKEHYQPETCRGAPLKFVDIAGLVAGASRGEGLGNEFLSHIREVDAIVHVVRLFAGGEVAHVEGAIDPLRDVEILESELIIKDLETISRRREKTERMLKTGENKYREEVSYLDHLQEELESGRPVRLMDLNEAEEELVAELFLLTAKPTLFVANLSENKLENRENNESILEMRQLAEERGEELVELSATFEEELVELDPEEQELFLEEMGLESRGLERLKRAGYDLLNLITFYTVVGDEVRATPVPAGSTAPEAAGKIHSDMLENFIRAEVINFSTWAEVENMEAARSEGLVRTEGQDYVIQDGDICYFKF</sequence>
<dbReference type="STRING" id="321763.SAMN04488692_11542"/>
<dbReference type="OrthoDB" id="9807318at2"/>
<dbReference type="PROSITE" id="PS51710">
    <property type="entry name" value="G_OBG"/>
    <property type="match status" value="1"/>
</dbReference>
<evidence type="ECO:0000256" key="6">
    <source>
        <dbReference type="HAMAP-Rule" id="MF_00944"/>
    </source>
</evidence>
<dbReference type="InterPro" id="IPR004095">
    <property type="entry name" value="TGS"/>
</dbReference>
<dbReference type="Pfam" id="PF01926">
    <property type="entry name" value="MMR_HSR1"/>
    <property type="match status" value="1"/>
</dbReference>
<dbReference type="InterPro" id="IPR031167">
    <property type="entry name" value="G_OBG"/>
</dbReference>
<dbReference type="InterPro" id="IPR004396">
    <property type="entry name" value="ATPase_YchF/OLA1"/>
</dbReference>
<dbReference type="Pfam" id="PF06071">
    <property type="entry name" value="YchF-GTPase_C"/>
    <property type="match status" value="1"/>
</dbReference>
<dbReference type="InterPro" id="IPR027417">
    <property type="entry name" value="P-loop_NTPase"/>
</dbReference>
<dbReference type="FunFam" id="3.10.20.30:FF:000029">
    <property type="entry name" value="Obg-like ATPase 1"/>
    <property type="match status" value="1"/>
</dbReference>
<dbReference type="CDD" id="cd01900">
    <property type="entry name" value="YchF"/>
    <property type="match status" value="1"/>
</dbReference>
<comment type="similarity">
    <text evidence="6">Belongs to the TRAFAC class OBG-HflX-like GTPase superfamily. OBG GTPase family. YchF/OLA1 subfamily.</text>
</comment>
<dbReference type="SUPFAM" id="SSF81271">
    <property type="entry name" value="TGS-like"/>
    <property type="match status" value="1"/>
</dbReference>
<dbReference type="GO" id="GO:0005737">
    <property type="term" value="C:cytoplasm"/>
    <property type="evidence" value="ECO:0007669"/>
    <property type="project" value="TreeGrafter"/>
</dbReference>
<organism evidence="9 10">
    <name type="scientific">Halarsenatibacter silvermanii</name>
    <dbReference type="NCBI Taxonomy" id="321763"/>
    <lineage>
        <taxon>Bacteria</taxon>
        <taxon>Bacillati</taxon>
        <taxon>Bacillota</taxon>
        <taxon>Clostridia</taxon>
        <taxon>Halanaerobiales</taxon>
        <taxon>Halarsenatibacteraceae</taxon>
        <taxon>Halarsenatibacter</taxon>
    </lineage>
</organism>
<reference evidence="9 10" key="1">
    <citation type="submission" date="2016-10" db="EMBL/GenBank/DDBJ databases">
        <authorList>
            <person name="de Groot N.N."/>
        </authorList>
    </citation>
    <scope>NUCLEOTIDE SEQUENCE [LARGE SCALE GENOMIC DNA]</scope>
    <source>
        <strain evidence="9 10">SLAS-1</strain>
    </source>
</reference>
<keyword evidence="5" id="KW-0460">Magnesium</keyword>
<dbReference type="GO" id="GO:0016887">
    <property type="term" value="F:ATP hydrolysis activity"/>
    <property type="evidence" value="ECO:0007669"/>
    <property type="project" value="UniProtKB-UniRule"/>
</dbReference>
<dbReference type="PANTHER" id="PTHR23305">
    <property type="entry name" value="OBG GTPASE FAMILY"/>
    <property type="match status" value="1"/>
</dbReference>
<dbReference type="NCBIfam" id="TIGR00092">
    <property type="entry name" value="redox-regulated ATPase YchF"/>
    <property type="match status" value="1"/>
</dbReference>
<dbReference type="PANTHER" id="PTHR23305:SF18">
    <property type="entry name" value="OBG-TYPE G DOMAIN-CONTAINING PROTEIN"/>
    <property type="match status" value="1"/>
</dbReference>
<name>A0A1G9Q4A7_9FIRM</name>
<dbReference type="AlphaFoldDB" id="A0A1G9Q4A7"/>
<dbReference type="SUPFAM" id="SSF52540">
    <property type="entry name" value="P-loop containing nucleoside triphosphate hydrolases"/>
    <property type="match status" value="1"/>
</dbReference>
<keyword evidence="4 6" id="KW-0067">ATP-binding</keyword>
<dbReference type="GO" id="GO:0043023">
    <property type="term" value="F:ribosomal large subunit binding"/>
    <property type="evidence" value="ECO:0007669"/>
    <property type="project" value="UniProtKB-UniRule"/>
</dbReference>
<dbReference type="FunFam" id="1.10.150.300:FF:000001">
    <property type="entry name" value="Ribosome-binding ATPase YchF"/>
    <property type="match status" value="1"/>
</dbReference>
<evidence type="ECO:0000259" key="7">
    <source>
        <dbReference type="PROSITE" id="PS51710"/>
    </source>
</evidence>
<dbReference type="PRINTS" id="PR00326">
    <property type="entry name" value="GTP1OBG"/>
</dbReference>
<evidence type="ECO:0000259" key="8">
    <source>
        <dbReference type="PROSITE" id="PS51880"/>
    </source>
</evidence>
<accession>A0A1G9Q4A7</accession>
<comment type="cofactor">
    <cofactor evidence="1">
        <name>Mg(2+)</name>
        <dbReference type="ChEBI" id="CHEBI:18420"/>
    </cofactor>
</comment>
<feature type="domain" description="TGS" evidence="8">
    <location>
        <begin position="279"/>
        <end position="362"/>
    </location>
</feature>
<evidence type="ECO:0000256" key="3">
    <source>
        <dbReference type="ARBA" id="ARBA00022741"/>
    </source>
</evidence>